<evidence type="ECO:0000256" key="1">
    <source>
        <dbReference type="ARBA" id="ARBA00001946"/>
    </source>
</evidence>
<keyword evidence="2 4" id="KW-0378">Hydrolase</keyword>
<evidence type="ECO:0000259" key="3">
    <source>
        <dbReference type="PROSITE" id="PS51462"/>
    </source>
</evidence>
<protein>
    <submittedName>
        <fullName evidence="4">NUDIX hydrolase</fullName>
    </submittedName>
</protein>
<evidence type="ECO:0000313" key="4">
    <source>
        <dbReference type="EMBL" id="EFG03944.2"/>
    </source>
</evidence>
<evidence type="ECO:0000256" key="2">
    <source>
        <dbReference type="ARBA" id="ARBA00022801"/>
    </source>
</evidence>
<dbReference type="PANTHER" id="PTHR43046:SF14">
    <property type="entry name" value="MUTT_NUDIX FAMILY PROTEIN"/>
    <property type="match status" value="1"/>
</dbReference>
<dbReference type="Pfam" id="PF00293">
    <property type="entry name" value="NUDIX"/>
    <property type="match status" value="1"/>
</dbReference>
<keyword evidence="5" id="KW-1185">Reference proteome</keyword>
<accession>D5SJ51</accession>
<dbReference type="InterPro" id="IPR020084">
    <property type="entry name" value="NUDIX_hydrolase_CS"/>
</dbReference>
<reference evidence="4 5" key="1">
    <citation type="journal article" date="2010" name="Genome Biol. Evol.">
        <title>The sequence of a 1.8-mb bacterial linear plasmid reveals a rich evolutionary reservoir of secondary metabolic pathways.</title>
        <authorList>
            <person name="Medema M.H."/>
            <person name="Trefzer A."/>
            <person name="Kovalchuk A."/>
            <person name="van den Berg M."/>
            <person name="Mueller U."/>
            <person name="Heijne W."/>
            <person name="Wu L."/>
            <person name="Alam M.T."/>
            <person name="Ronning C.M."/>
            <person name="Nierman W.C."/>
            <person name="Bovenberg R.A.L."/>
            <person name="Breitling R."/>
            <person name="Takano E."/>
        </authorList>
    </citation>
    <scope>NUCLEOTIDE SEQUENCE [LARGE SCALE GENOMIC DNA]</scope>
    <source>
        <strain evidence="5">ATCC 27064 / DSM 738 / JCM 4710 / NBRC 13307 / NCIMB 12785 / NRRL 3585 / VKM Ac-602</strain>
        <plasmid evidence="4">pSCL4</plasmid>
    </source>
</reference>
<organism evidence="4 5">
    <name type="scientific">Streptomyces clavuligerus</name>
    <dbReference type="NCBI Taxonomy" id="1901"/>
    <lineage>
        <taxon>Bacteria</taxon>
        <taxon>Bacillati</taxon>
        <taxon>Actinomycetota</taxon>
        <taxon>Actinomycetes</taxon>
        <taxon>Kitasatosporales</taxon>
        <taxon>Streptomycetaceae</taxon>
        <taxon>Streptomyces</taxon>
    </lineage>
</organism>
<gene>
    <name evidence="4" type="ORF">SCLAV_p0454</name>
</gene>
<dbReference type="InterPro" id="IPR000086">
    <property type="entry name" value="NUDIX_hydrolase_dom"/>
</dbReference>
<dbReference type="PROSITE" id="PS00893">
    <property type="entry name" value="NUDIX_BOX"/>
    <property type="match status" value="1"/>
</dbReference>
<dbReference type="CDD" id="cd04683">
    <property type="entry name" value="NUDIX_Hydrolase"/>
    <property type="match status" value="1"/>
</dbReference>
<dbReference type="OrthoDB" id="21568at2"/>
<dbReference type="RefSeq" id="WP_003963105.1">
    <property type="nucleotide sequence ID" value="NZ_CM000914.1"/>
</dbReference>
<proteinExistence type="predicted"/>
<sequence>MSAAPAVVGGHLYLERDGLALLGRRHPDVVFGGGLWHTLAGHTEPGESVRACVVREAREEAGLVLDPADLHLVHTVHMPGAGPGAAPRLQLFFTAARWAGEPRVLEPECCTGWEWWPREALPAGTVPYTRAAIDAITHSPPYTELGWDYPVPGRTA</sequence>
<dbReference type="PROSITE" id="PS51462">
    <property type="entry name" value="NUDIX"/>
    <property type="match status" value="1"/>
</dbReference>
<dbReference type="Proteomes" id="UP000002357">
    <property type="component" value="Plasmid pSCL4"/>
</dbReference>
<dbReference type="eggNOG" id="COG1051">
    <property type="taxonomic scope" value="Bacteria"/>
</dbReference>
<dbReference type="EMBL" id="CM000914">
    <property type="protein sequence ID" value="EFG03944.2"/>
    <property type="molecule type" value="Genomic_DNA"/>
</dbReference>
<dbReference type="SUPFAM" id="SSF55811">
    <property type="entry name" value="Nudix"/>
    <property type="match status" value="1"/>
</dbReference>
<dbReference type="GO" id="GO:0016787">
    <property type="term" value="F:hydrolase activity"/>
    <property type="evidence" value="ECO:0007669"/>
    <property type="project" value="UniProtKB-KW"/>
</dbReference>
<comment type="cofactor">
    <cofactor evidence="1">
        <name>Mg(2+)</name>
        <dbReference type="ChEBI" id="CHEBI:18420"/>
    </cofactor>
</comment>
<evidence type="ECO:0000313" key="5">
    <source>
        <dbReference type="Proteomes" id="UP000002357"/>
    </source>
</evidence>
<dbReference type="InterPro" id="IPR015797">
    <property type="entry name" value="NUDIX_hydrolase-like_dom_sf"/>
</dbReference>
<keyword evidence="4" id="KW-0614">Plasmid</keyword>
<dbReference type="Gene3D" id="3.90.79.10">
    <property type="entry name" value="Nucleoside Triphosphate Pyrophosphohydrolase"/>
    <property type="match status" value="1"/>
</dbReference>
<dbReference type="GeneID" id="93733606"/>
<dbReference type="AlphaFoldDB" id="D5SJ51"/>
<feature type="domain" description="Nudix hydrolase" evidence="3">
    <location>
        <begin position="3"/>
        <end position="138"/>
    </location>
</feature>
<geneLocation type="plasmid" evidence="4 5">
    <name>pSCL4</name>
</geneLocation>
<dbReference type="PANTHER" id="PTHR43046">
    <property type="entry name" value="GDP-MANNOSE MANNOSYL HYDROLASE"/>
    <property type="match status" value="1"/>
</dbReference>
<name>D5SJ51_STRCL</name>